<proteinExistence type="predicted"/>
<evidence type="ECO:0000313" key="1">
    <source>
        <dbReference type="EMBL" id="GII03092.1"/>
    </source>
</evidence>
<evidence type="ECO:0000313" key="2">
    <source>
        <dbReference type="Proteomes" id="UP000634476"/>
    </source>
</evidence>
<reference evidence="1" key="1">
    <citation type="submission" date="2021-01" db="EMBL/GenBank/DDBJ databases">
        <title>Whole genome shotgun sequence of Planobispora takensis NBRC 109077.</title>
        <authorList>
            <person name="Komaki H."/>
            <person name="Tamura T."/>
        </authorList>
    </citation>
    <scope>NUCLEOTIDE SEQUENCE</scope>
    <source>
        <strain evidence="1">NBRC 109077</strain>
    </source>
</reference>
<dbReference type="EMBL" id="BOOK01000036">
    <property type="protein sequence ID" value="GII03092.1"/>
    <property type="molecule type" value="Genomic_DNA"/>
</dbReference>
<dbReference type="AlphaFoldDB" id="A0A8J3SZ25"/>
<name>A0A8J3SZ25_9ACTN</name>
<sequence>MTVNALPSPEPLEEITALREAQLQLDEVLVGFDPDDATAAERVRADGQLFIASVCAQLAQAEALQAIATTLNEVLAELRTLLRQRGGPS</sequence>
<accession>A0A8J3SZ25</accession>
<protein>
    <submittedName>
        <fullName evidence="1">Uncharacterized protein</fullName>
    </submittedName>
</protein>
<keyword evidence="2" id="KW-1185">Reference proteome</keyword>
<gene>
    <name evidence="1" type="ORF">Pta02_51000</name>
</gene>
<comment type="caution">
    <text evidence="1">The sequence shown here is derived from an EMBL/GenBank/DDBJ whole genome shotgun (WGS) entry which is preliminary data.</text>
</comment>
<organism evidence="1 2">
    <name type="scientific">Planobispora takensis</name>
    <dbReference type="NCBI Taxonomy" id="1367882"/>
    <lineage>
        <taxon>Bacteria</taxon>
        <taxon>Bacillati</taxon>
        <taxon>Actinomycetota</taxon>
        <taxon>Actinomycetes</taxon>
        <taxon>Streptosporangiales</taxon>
        <taxon>Streptosporangiaceae</taxon>
        <taxon>Planobispora</taxon>
    </lineage>
</organism>
<dbReference type="Proteomes" id="UP000634476">
    <property type="component" value="Unassembled WGS sequence"/>
</dbReference>
<dbReference type="RefSeq" id="WP_203877388.1">
    <property type="nucleotide sequence ID" value="NZ_BOOK01000036.1"/>
</dbReference>